<evidence type="ECO:0000256" key="3">
    <source>
        <dbReference type="ARBA" id="ARBA00022989"/>
    </source>
</evidence>
<keyword evidence="2 6" id="KW-0812">Transmembrane</keyword>
<protein>
    <recommendedName>
        <fullName evidence="7">Amino acid transporter transmembrane domain-containing protein</fullName>
    </recommendedName>
</protein>
<name>A0ABR3FXN9_9AGAR</name>
<keyword evidence="4 6" id="KW-0472">Membrane</keyword>
<organism evidence="8 9">
    <name type="scientific">Marasmius crinis-equi</name>
    <dbReference type="NCBI Taxonomy" id="585013"/>
    <lineage>
        <taxon>Eukaryota</taxon>
        <taxon>Fungi</taxon>
        <taxon>Dikarya</taxon>
        <taxon>Basidiomycota</taxon>
        <taxon>Agaricomycotina</taxon>
        <taxon>Agaricomycetes</taxon>
        <taxon>Agaricomycetidae</taxon>
        <taxon>Agaricales</taxon>
        <taxon>Marasmiineae</taxon>
        <taxon>Marasmiaceae</taxon>
        <taxon>Marasmius</taxon>
    </lineage>
</organism>
<feature type="domain" description="Amino acid transporter transmembrane" evidence="7">
    <location>
        <begin position="213"/>
        <end position="263"/>
    </location>
</feature>
<evidence type="ECO:0000256" key="4">
    <source>
        <dbReference type="ARBA" id="ARBA00023136"/>
    </source>
</evidence>
<proteinExistence type="predicted"/>
<sequence>MSVPSSGGFIFGSATSGSSVRDAIASYRRAQYYVAGSTIASSGEELDNESDFDEEAGIGSEYSEDFDRTPRVDIERTEDDGLVGQFLWDEEDVQPVAPASVASSASHFPPSYAAQTQRNAEIAAETASGLTGSLSPANEVTPLLRPRVSFSQQLGGHELDRGRARVYGGLGEGDESEAAEASFAHRHPQQPVPRRSSTSSSKTHQRPATIGGQSTFGQTLFNSIAILLGIGLLSEPLAFAHAGWVTGTILIVLYGFLSCYTYVSHPLYDSTAWYEG</sequence>
<reference evidence="8 9" key="1">
    <citation type="submission" date="2024-02" db="EMBL/GenBank/DDBJ databases">
        <title>A draft genome for the cacao thread blight pathogen Marasmius crinis-equi.</title>
        <authorList>
            <person name="Cohen S.P."/>
            <person name="Baruah I.K."/>
            <person name="Amoako-Attah I."/>
            <person name="Bukari Y."/>
            <person name="Meinhardt L.W."/>
            <person name="Bailey B.A."/>
        </authorList>
    </citation>
    <scope>NUCLEOTIDE SEQUENCE [LARGE SCALE GENOMIC DNA]</scope>
    <source>
        <strain evidence="8 9">GH-76</strain>
    </source>
</reference>
<evidence type="ECO:0000256" key="6">
    <source>
        <dbReference type="SAM" id="Phobius"/>
    </source>
</evidence>
<accession>A0ABR3FXN9</accession>
<dbReference type="Proteomes" id="UP001465976">
    <property type="component" value="Unassembled WGS sequence"/>
</dbReference>
<gene>
    <name evidence="8" type="ORF">V5O48_001720</name>
</gene>
<evidence type="ECO:0000256" key="2">
    <source>
        <dbReference type="ARBA" id="ARBA00022692"/>
    </source>
</evidence>
<keyword evidence="9" id="KW-1185">Reference proteome</keyword>
<feature type="region of interest" description="Disordered" evidence="5">
    <location>
        <begin position="44"/>
        <end position="68"/>
    </location>
</feature>
<evidence type="ECO:0000313" key="8">
    <source>
        <dbReference type="EMBL" id="KAL0580303.1"/>
    </source>
</evidence>
<evidence type="ECO:0000259" key="7">
    <source>
        <dbReference type="Pfam" id="PF01490"/>
    </source>
</evidence>
<dbReference type="Pfam" id="PF01490">
    <property type="entry name" value="Aa_trans"/>
    <property type="match status" value="1"/>
</dbReference>
<feature type="region of interest" description="Disordered" evidence="5">
    <location>
        <begin position="177"/>
        <end position="211"/>
    </location>
</feature>
<comment type="caution">
    <text evidence="8">The sequence shown here is derived from an EMBL/GenBank/DDBJ whole genome shotgun (WGS) entry which is preliminary data.</text>
</comment>
<evidence type="ECO:0000256" key="5">
    <source>
        <dbReference type="SAM" id="MobiDB-lite"/>
    </source>
</evidence>
<dbReference type="EMBL" id="JBAHYK010000034">
    <property type="protein sequence ID" value="KAL0580303.1"/>
    <property type="molecule type" value="Genomic_DNA"/>
</dbReference>
<keyword evidence="3 6" id="KW-1133">Transmembrane helix</keyword>
<dbReference type="InterPro" id="IPR013057">
    <property type="entry name" value="AA_transpt_TM"/>
</dbReference>
<feature type="compositionally biased region" description="Acidic residues" evidence="5">
    <location>
        <begin position="44"/>
        <end position="56"/>
    </location>
</feature>
<comment type="subcellular location">
    <subcellularLocation>
        <location evidence="1">Membrane</location>
    </subcellularLocation>
</comment>
<evidence type="ECO:0000313" key="9">
    <source>
        <dbReference type="Proteomes" id="UP001465976"/>
    </source>
</evidence>
<evidence type="ECO:0000256" key="1">
    <source>
        <dbReference type="ARBA" id="ARBA00004370"/>
    </source>
</evidence>
<feature type="transmembrane region" description="Helical" evidence="6">
    <location>
        <begin position="241"/>
        <end position="263"/>
    </location>
</feature>